<dbReference type="STRING" id="7232.A0A484BB46"/>
<name>A0A484BB46_DRONA</name>
<dbReference type="Pfam" id="PF10523">
    <property type="entry name" value="BEN"/>
    <property type="match status" value="1"/>
</dbReference>
<evidence type="ECO:0000313" key="3">
    <source>
        <dbReference type="Proteomes" id="UP000295192"/>
    </source>
</evidence>
<dbReference type="Gene3D" id="1.10.10.2590">
    <property type="entry name" value="BEN domain"/>
    <property type="match status" value="1"/>
</dbReference>
<dbReference type="InterPro" id="IPR018379">
    <property type="entry name" value="BEN_domain"/>
</dbReference>
<evidence type="ECO:0000313" key="2">
    <source>
        <dbReference type="EMBL" id="TDG46066.1"/>
    </source>
</evidence>
<gene>
    <name evidence="2" type="ORF">AWZ03_007515</name>
</gene>
<accession>A0A484BB46</accession>
<comment type="caution">
    <text evidence="2">The sequence shown here is derived from an EMBL/GenBank/DDBJ whole genome shotgun (WGS) entry which is preliminary data.</text>
</comment>
<keyword evidence="3" id="KW-1185">Reference proteome</keyword>
<protein>
    <recommendedName>
        <fullName evidence="1">BEN domain-containing protein</fullName>
    </recommendedName>
</protein>
<evidence type="ECO:0000259" key="1">
    <source>
        <dbReference type="PROSITE" id="PS51457"/>
    </source>
</evidence>
<dbReference type="GO" id="GO:0003677">
    <property type="term" value="F:DNA binding"/>
    <property type="evidence" value="ECO:0007669"/>
    <property type="project" value="InterPro"/>
</dbReference>
<sequence length="177" mass="20161">MSTISRATQTEPSDRLTAVQLRLEHLKSILPECDVAWAETHEVQRSPTTIAKSESTQFEGDRSTILIGRYRTRVDRSVLRSINWDCYSLATRTLLEAVFDKETLGTKNLSGVKVDSKVRKWSATYMLDPDKISDIVQVVKLNCKVDEKCIRKVIANKCGDAASTKRKREFLKYVYSL</sequence>
<dbReference type="Proteomes" id="UP000295192">
    <property type="component" value="Unassembled WGS sequence"/>
</dbReference>
<dbReference type="AlphaFoldDB" id="A0A484BB46"/>
<feature type="domain" description="BEN" evidence="1">
    <location>
        <begin position="69"/>
        <end position="165"/>
    </location>
</feature>
<dbReference type="SMART" id="SM01025">
    <property type="entry name" value="BEN"/>
    <property type="match status" value="1"/>
</dbReference>
<dbReference type="PROSITE" id="PS51457">
    <property type="entry name" value="BEN"/>
    <property type="match status" value="1"/>
</dbReference>
<proteinExistence type="predicted"/>
<reference evidence="2 3" key="1">
    <citation type="journal article" date="2019" name="J. Hered.">
        <title>An Improved Genome Assembly for Drosophila navojoa, the Basal Species in the mojavensis Cluster.</title>
        <authorList>
            <person name="Vanderlinde T."/>
            <person name="Dupim E.G."/>
            <person name="Nazario-Yepiz N.O."/>
            <person name="Carvalho A.B."/>
        </authorList>
    </citation>
    <scope>NUCLEOTIDE SEQUENCE [LARGE SCALE GENOMIC DNA]</scope>
    <source>
        <strain evidence="2">Navoj_Jal97</strain>
        <tissue evidence="2">Whole organism</tissue>
    </source>
</reference>
<dbReference type="EMBL" id="LSRL02000065">
    <property type="protein sequence ID" value="TDG46066.1"/>
    <property type="molecule type" value="Genomic_DNA"/>
</dbReference>
<dbReference type="OMA" id="WDCYSLA"/>
<organism evidence="2 3">
    <name type="scientific">Drosophila navojoa</name>
    <name type="common">Fruit fly</name>
    <dbReference type="NCBI Taxonomy" id="7232"/>
    <lineage>
        <taxon>Eukaryota</taxon>
        <taxon>Metazoa</taxon>
        <taxon>Ecdysozoa</taxon>
        <taxon>Arthropoda</taxon>
        <taxon>Hexapoda</taxon>
        <taxon>Insecta</taxon>
        <taxon>Pterygota</taxon>
        <taxon>Neoptera</taxon>
        <taxon>Endopterygota</taxon>
        <taxon>Diptera</taxon>
        <taxon>Brachycera</taxon>
        <taxon>Muscomorpha</taxon>
        <taxon>Ephydroidea</taxon>
        <taxon>Drosophilidae</taxon>
        <taxon>Drosophila</taxon>
    </lineage>
</organism>